<reference evidence="2" key="1">
    <citation type="journal article" date="2015" name="Nature">
        <title>Complex archaea that bridge the gap between prokaryotes and eukaryotes.</title>
        <authorList>
            <person name="Spang A."/>
            <person name="Saw J.H."/>
            <person name="Jorgensen S.L."/>
            <person name="Zaremba-Niedzwiedzka K."/>
            <person name="Martijn J."/>
            <person name="Lind A.E."/>
            <person name="van Eijk R."/>
            <person name="Schleper C."/>
            <person name="Guy L."/>
            <person name="Ettema T.J."/>
        </authorList>
    </citation>
    <scope>NUCLEOTIDE SEQUENCE</scope>
</reference>
<comment type="caution">
    <text evidence="2">The sequence shown here is derived from an EMBL/GenBank/DDBJ whole genome shotgun (WGS) entry which is preliminary data.</text>
</comment>
<name>A0A0F9SVN0_9ZZZZ</name>
<dbReference type="AlphaFoldDB" id="A0A0F9SVN0"/>
<organism evidence="2">
    <name type="scientific">marine sediment metagenome</name>
    <dbReference type="NCBI Taxonomy" id="412755"/>
    <lineage>
        <taxon>unclassified sequences</taxon>
        <taxon>metagenomes</taxon>
        <taxon>ecological metagenomes</taxon>
    </lineage>
</organism>
<evidence type="ECO:0000256" key="1">
    <source>
        <dbReference type="SAM" id="MobiDB-lite"/>
    </source>
</evidence>
<sequence length="179" mass="19702">MTEDDKVAVAPSDIAALQAIDEVDETIPIQKLIDLRLKNLPYSKIAAIVGCSFQNVHQRLQRIVGYVDHLQAVKDTRADLLTITNGRMLSELSMRDYKGTSDRDLAVSFGVLLDKERLERDKSTSNVNVYVQLGESEAEMQAKIDANKLLLGEGPEEDAEGAGPWTAGKEEGKSVESKE</sequence>
<evidence type="ECO:0000313" key="2">
    <source>
        <dbReference type="EMBL" id="KKN40946.1"/>
    </source>
</evidence>
<feature type="compositionally biased region" description="Basic and acidic residues" evidence="1">
    <location>
        <begin position="168"/>
        <end position="179"/>
    </location>
</feature>
<accession>A0A0F9SVN0</accession>
<gene>
    <name evidence="2" type="ORF">LCGC14_0728310</name>
</gene>
<proteinExistence type="predicted"/>
<dbReference type="EMBL" id="LAZR01001677">
    <property type="protein sequence ID" value="KKN40946.1"/>
    <property type="molecule type" value="Genomic_DNA"/>
</dbReference>
<protein>
    <submittedName>
        <fullName evidence="2">Uncharacterized protein</fullName>
    </submittedName>
</protein>
<feature type="region of interest" description="Disordered" evidence="1">
    <location>
        <begin position="147"/>
        <end position="179"/>
    </location>
</feature>